<dbReference type="KEGG" id="vg:11604957"/>
<evidence type="ECO:0000313" key="1">
    <source>
        <dbReference type="EMBL" id="AEX26897.1"/>
    </source>
</evidence>
<dbReference type="GeneID" id="11604957"/>
<dbReference type="Proteomes" id="UP000008488">
    <property type="component" value="Segment"/>
</dbReference>
<keyword evidence="2" id="KW-1185">Reference proteome</keyword>
<organism evidence="1 2">
    <name type="scientific">Salmonella phage SPN1S</name>
    <dbReference type="NCBI Taxonomy" id="1125653"/>
    <lineage>
        <taxon>Viruses</taxon>
        <taxon>Duplodnaviria</taxon>
        <taxon>Heunggongvirae</taxon>
        <taxon>Uroviricota</taxon>
        <taxon>Caudoviricetes</taxon>
        <taxon>Uetakevirus</taxon>
        <taxon>Uetakevirus SPN1S</taxon>
    </lineage>
</organism>
<dbReference type="OrthoDB" id="21142at10239"/>
<dbReference type="EMBL" id="JN391180">
    <property type="protein sequence ID" value="AEX26897.1"/>
    <property type="molecule type" value="Genomic_DNA"/>
</dbReference>
<dbReference type="RefSeq" id="YP_005097996.1">
    <property type="nucleotide sequence ID" value="NC_016761.1"/>
</dbReference>
<protein>
    <recommendedName>
        <fullName evidence="3">Anti-repressor protein</fullName>
    </recommendedName>
</protein>
<evidence type="ECO:0000313" key="2">
    <source>
        <dbReference type="Proteomes" id="UP000008488"/>
    </source>
</evidence>
<reference evidence="1 2" key="1">
    <citation type="journal article" date="2012" name="J. Virol.">
        <title>Complete Genome Sequence of Salmonella enterica Serovar Typhimurium Bacteriophage SPN1S.</title>
        <authorList>
            <person name="Shin H."/>
            <person name="Lee J.H."/>
            <person name="Lim J.A."/>
            <person name="Kim H."/>
            <person name="Ryu S."/>
        </authorList>
    </citation>
    <scope>NUCLEOTIDE SEQUENCE [LARGE SCALE GENOMIC DNA]</scope>
</reference>
<proteinExistence type="predicted"/>
<name>H2D0F7_9CAUD</name>
<gene>
    <name evidence="1" type="ORF">SPN1S_0021</name>
</gene>
<evidence type="ECO:0008006" key="3">
    <source>
        <dbReference type="Google" id="ProtNLM"/>
    </source>
</evidence>
<accession>H2D0F7</accession>
<sequence>MNRLGINQLLYYLTGNLHSMLDSHDIFCYCMFIQCLHGEEEMQRQYHHPLEEGFEERIHTPVGVRSLVEDSHLMKLLRELDKDGFNVDGPLAELVALVNYVTSSQMTMQDLQTHLDYCAEQLRKQTT</sequence>